<keyword evidence="4" id="KW-1185">Reference proteome</keyword>
<feature type="compositionally biased region" description="Basic and acidic residues" evidence="1">
    <location>
        <begin position="71"/>
        <end position="84"/>
    </location>
</feature>
<sequence>MNKRNTRAFAFGVLISVCTIGAFYFSMDREKSADLNIKNAQSLLEDNGYVVLAKDTYDQMNKTITNQTKQAEPKEQEKIPKPPETEEISLTYQLEIVSGMFSHDIAVVLAEKKIIDDANQFETYLEENGYSKRIQLGTFELNAKMSYKEIAKIITKS</sequence>
<evidence type="ECO:0008006" key="5">
    <source>
        <dbReference type="Google" id="ProtNLM"/>
    </source>
</evidence>
<evidence type="ECO:0000256" key="1">
    <source>
        <dbReference type="SAM" id="MobiDB-lite"/>
    </source>
</evidence>
<feature type="transmembrane region" description="Helical" evidence="2">
    <location>
        <begin position="6"/>
        <end position="25"/>
    </location>
</feature>
<gene>
    <name evidence="3" type="ORF">ACFYKT_03560</name>
</gene>
<dbReference type="RefSeq" id="WP_389215552.1">
    <property type="nucleotide sequence ID" value="NZ_JBIACJ010000002.1"/>
</dbReference>
<comment type="caution">
    <text evidence="3">The sequence shown here is derived from an EMBL/GenBank/DDBJ whole genome shotgun (WGS) entry which is preliminary data.</text>
</comment>
<evidence type="ECO:0000313" key="4">
    <source>
        <dbReference type="Proteomes" id="UP001601058"/>
    </source>
</evidence>
<evidence type="ECO:0000313" key="3">
    <source>
        <dbReference type="EMBL" id="MFE8695434.1"/>
    </source>
</evidence>
<dbReference type="EMBL" id="JBIACJ010000002">
    <property type="protein sequence ID" value="MFE8695434.1"/>
    <property type="molecule type" value="Genomic_DNA"/>
</dbReference>
<accession>A0ABW6JUA6</accession>
<keyword evidence="2" id="KW-0812">Transmembrane</keyword>
<name>A0ABW6JUA6_9BACI</name>
<reference evidence="3 4" key="1">
    <citation type="submission" date="2024-08" db="EMBL/GenBank/DDBJ databases">
        <title>Two novel Cytobacillus novel species.</title>
        <authorList>
            <person name="Liu G."/>
        </authorList>
    </citation>
    <scope>NUCLEOTIDE SEQUENCE [LARGE SCALE GENOMIC DNA]</scope>
    <source>
        <strain evidence="3 4">FJAT-53684</strain>
    </source>
</reference>
<dbReference type="Gene3D" id="3.30.1490.480">
    <property type="entry name" value="Endolytic murein transglycosylase"/>
    <property type="match status" value="1"/>
</dbReference>
<keyword evidence="2" id="KW-0472">Membrane</keyword>
<keyword evidence="2" id="KW-1133">Transmembrane helix</keyword>
<protein>
    <recommendedName>
        <fullName evidence="5">Aminodeoxychorismate lyase</fullName>
    </recommendedName>
</protein>
<organism evidence="3 4">
    <name type="scientific">Cytobacillus mangrovibacter</name>
    <dbReference type="NCBI Taxonomy" id="3299024"/>
    <lineage>
        <taxon>Bacteria</taxon>
        <taxon>Bacillati</taxon>
        <taxon>Bacillota</taxon>
        <taxon>Bacilli</taxon>
        <taxon>Bacillales</taxon>
        <taxon>Bacillaceae</taxon>
        <taxon>Cytobacillus</taxon>
    </lineage>
</organism>
<feature type="region of interest" description="Disordered" evidence="1">
    <location>
        <begin position="63"/>
        <end position="84"/>
    </location>
</feature>
<dbReference type="Proteomes" id="UP001601058">
    <property type="component" value="Unassembled WGS sequence"/>
</dbReference>
<evidence type="ECO:0000256" key="2">
    <source>
        <dbReference type="SAM" id="Phobius"/>
    </source>
</evidence>
<proteinExistence type="predicted"/>